<dbReference type="EMBL" id="LLYA01000214">
    <property type="protein sequence ID" value="KRR16962.1"/>
    <property type="molecule type" value="Genomic_DNA"/>
</dbReference>
<name>A0A0R3M9Y0_9BRAD</name>
<comment type="caution">
    <text evidence="2">The sequence shown here is derived from an EMBL/GenBank/DDBJ whole genome shotgun (WGS) entry which is preliminary data.</text>
</comment>
<evidence type="ECO:0000313" key="3">
    <source>
        <dbReference type="Proteomes" id="UP000052023"/>
    </source>
</evidence>
<keyword evidence="1" id="KW-0812">Transmembrane</keyword>
<dbReference type="Proteomes" id="UP000052023">
    <property type="component" value="Unassembled WGS sequence"/>
</dbReference>
<sequence>MLYALLALMAPLWSRSRDRTAAQREAPDTSVSRLLVLVATVLFVILSILIVDLYRDELQGLGLLGGAERIDAIFMSP</sequence>
<keyword evidence="3" id="KW-1185">Reference proteome</keyword>
<dbReference type="AlphaFoldDB" id="A0A0R3M9Y0"/>
<evidence type="ECO:0000313" key="2">
    <source>
        <dbReference type="EMBL" id="KRR16962.1"/>
    </source>
</evidence>
<dbReference type="OrthoDB" id="8254472at2"/>
<evidence type="ECO:0000256" key="1">
    <source>
        <dbReference type="SAM" id="Phobius"/>
    </source>
</evidence>
<reference evidence="2 3" key="1">
    <citation type="submission" date="2014-03" db="EMBL/GenBank/DDBJ databases">
        <title>Bradyrhizobium valentinum sp. nov., isolated from effective nodules of Lupinus mariae-josephae, a lupine endemic of basic-lime soils in Eastern Spain.</title>
        <authorList>
            <person name="Duran D."/>
            <person name="Rey L."/>
            <person name="Navarro A."/>
            <person name="Busquets A."/>
            <person name="Imperial J."/>
            <person name="Ruiz-Argueso T."/>
        </authorList>
    </citation>
    <scope>NUCLEOTIDE SEQUENCE [LARGE SCALE GENOMIC DNA]</scope>
    <source>
        <strain evidence="2 3">Ro19</strain>
    </source>
</reference>
<gene>
    <name evidence="2" type="ORF">CQ13_12210</name>
</gene>
<proteinExistence type="predicted"/>
<protein>
    <submittedName>
        <fullName evidence="2">Uncharacterized protein</fullName>
    </submittedName>
</protein>
<keyword evidence="1" id="KW-1133">Transmembrane helix</keyword>
<keyword evidence="1" id="KW-0472">Membrane</keyword>
<dbReference type="RefSeq" id="WP_057847700.1">
    <property type="nucleotide sequence ID" value="NZ_LLYA01000214.1"/>
</dbReference>
<feature type="transmembrane region" description="Helical" evidence="1">
    <location>
        <begin position="34"/>
        <end position="54"/>
    </location>
</feature>
<accession>A0A0R3M9Y0</accession>
<organism evidence="2 3">
    <name type="scientific">Bradyrhizobium retamae</name>
    <dbReference type="NCBI Taxonomy" id="1300035"/>
    <lineage>
        <taxon>Bacteria</taxon>
        <taxon>Pseudomonadati</taxon>
        <taxon>Pseudomonadota</taxon>
        <taxon>Alphaproteobacteria</taxon>
        <taxon>Hyphomicrobiales</taxon>
        <taxon>Nitrobacteraceae</taxon>
        <taxon>Bradyrhizobium</taxon>
    </lineage>
</organism>